<dbReference type="STRING" id="139420.A0A371D3H1"/>
<feature type="compositionally biased region" description="Basic residues" evidence="1">
    <location>
        <begin position="353"/>
        <end position="362"/>
    </location>
</feature>
<accession>A0A371D3H1</accession>
<dbReference type="OrthoDB" id="2753243at2759"/>
<evidence type="ECO:0000256" key="1">
    <source>
        <dbReference type="SAM" id="MobiDB-lite"/>
    </source>
</evidence>
<gene>
    <name evidence="2" type="ORF">OH76DRAFT_1419777</name>
</gene>
<feature type="compositionally biased region" description="Polar residues" evidence="1">
    <location>
        <begin position="343"/>
        <end position="352"/>
    </location>
</feature>
<dbReference type="AlphaFoldDB" id="A0A371D3H1"/>
<name>A0A371D3H1_9APHY</name>
<proteinExistence type="predicted"/>
<organism evidence="2 3">
    <name type="scientific">Lentinus brumalis</name>
    <dbReference type="NCBI Taxonomy" id="2498619"/>
    <lineage>
        <taxon>Eukaryota</taxon>
        <taxon>Fungi</taxon>
        <taxon>Dikarya</taxon>
        <taxon>Basidiomycota</taxon>
        <taxon>Agaricomycotina</taxon>
        <taxon>Agaricomycetes</taxon>
        <taxon>Polyporales</taxon>
        <taxon>Polyporaceae</taxon>
        <taxon>Lentinus</taxon>
    </lineage>
</organism>
<dbReference type="Proteomes" id="UP000256964">
    <property type="component" value="Unassembled WGS sequence"/>
</dbReference>
<dbReference type="EMBL" id="KZ857421">
    <property type="protein sequence ID" value="RDX47097.1"/>
    <property type="molecule type" value="Genomic_DNA"/>
</dbReference>
<reference evidence="2 3" key="1">
    <citation type="journal article" date="2018" name="Biotechnol. Biofuels">
        <title>Integrative visual omics of the white-rot fungus Polyporus brumalis exposes the biotechnological potential of its oxidative enzymes for delignifying raw plant biomass.</title>
        <authorList>
            <person name="Miyauchi S."/>
            <person name="Rancon A."/>
            <person name="Drula E."/>
            <person name="Hage H."/>
            <person name="Chaduli D."/>
            <person name="Favel A."/>
            <person name="Grisel S."/>
            <person name="Henrissat B."/>
            <person name="Herpoel-Gimbert I."/>
            <person name="Ruiz-Duenas F.J."/>
            <person name="Chevret D."/>
            <person name="Hainaut M."/>
            <person name="Lin J."/>
            <person name="Wang M."/>
            <person name="Pangilinan J."/>
            <person name="Lipzen A."/>
            <person name="Lesage-Meessen L."/>
            <person name="Navarro D."/>
            <person name="Riley R."/>
            <person name="Grigoriev I.V."/>
            <person name="Zhou S."/>
            <person name="Raouche S."/>
            <person name="Rosso M.N."/>
        </authorList>
    </citation>
    <scope>NUCLEOTIDE SEQUENCE [LARGE SCALE GENOMIC DNA]</scope>
    <source>
        <strain evidence="2 3">BRFM 1820</strain>
    </source>
</reference>
<feature type="compositionally biased region" description="Low complexity" evidence="1">
    <location>
        <begin position="291"/>
        <end position="302"/>
    </location>
</feature>
<evidence type="ECO:0000313" key="2">
    <source>
        <dbReference type="EMBL" id="RDX47097.1"/>
    </source>
</evidence>
<feature type="region of interest" description="Disordered" evidence="1">
    <location>
        <begin position="289"/>
        <end position="362"/>
    </location>
</feature>
<keyword evidence="3" id="KW-1185">Reference proteome</keyword>
<feature type="compositionally biased region" description="Acidic residues" evidence="1">
    <location>
        <begin position="309"/>
        <end position="318"/>
    </location>
</feature>
<sequence length="362" mass="39170">MANQDCVKHIVTGGYWQDSDGRCVRAGENVISAFRDSPVLQQVLGLPPQSPEPTPGAVLLPPQAKRSIVRPEDTHASHAPAVLCSALFTDHSSWIPATSVVSQSHDVCRIGSWAVIRDLDGRNVIGNILEILAFPQNHSTGLVTFEKYAVGAVRHPHLGMPLLRPETEENSPGRGAYCVVPSASVLFIVNVQHDCQAAGCPIAASGEYSRQEREQTDLPIVSVSHKAADRRFIVNTHALHNAALLRQFLPRTLVAPIPLYSDRMARHHELAAGLRVTEAKKRDAALRKRQATQAKKAAASAAGVPTIPGDEDPGDADGDSQMVHAEHMEIDGEEPSLLEAESQHAQIPPNTRGSKRRRVPDS</sequence>
<protein>
    <submittedName>
        <fullName evidence="2">Uncharacterized protein</fullName>
    </submittedName>
</protein>
<evidence type="ECO:0000313" key="3">
    <source>
        <dbReference type="Proteomes" id="UP000256964"/>
    </source>
</evidence>